<accession>A0A2Z4RTZ0</accession>
<dbReference type="SUPFAM" id="SSF144052">
    <property type="entry name" value="Thermophilic metalloprotease-like"/>
    <property type="match status" value="1"/>
</dbReference>
<dbReference type="EMBL" id="CP029693">
    <property type="protein sequence ID" value="AWY44516.1"/>
    <property type="molecule type" value="Genomic_DNA"/>
</dbReference>
<proteinExistence type="predicted"/>
<organism evidence="2 3">
    <name type="scientific">Pseudomonas putida</name>
    <name type="common">Arthrobacter siderocapsulatus</name>
    <dbReference type="NCBI Taxonomy" id="303"/>
    <lineage>
        <taxon>Bacteria</taxon>
        <taxon>Pseudomonadati</taxon>
        <taxon>Pseudomonadota</taxon>
        <taxon>Gammaproteobacteria</taxon>
        <taxon>Pseudomonadales</taxon>
        <taxon>Pseudomonadaceae</taxon>
        <taxon>Pseudomonas</taxon>
    </lineage>
</organism>
<dbReference type="OrthoDB" id="34067at2"/>
<gene>
    <name evidence="2" type="ORF">DKY63_30770</name>
</gene>
<dbReference type="InterPro" id="IPR058799">
    <property type="entry name" value="CgnE_B"/>
</dbReference>
<protein>
    <recommendedName>
        <fullName evidence="1">Crocagin biosynthetic protein CgnE/B domain-containing protein</fullName>
    </recommendedName>
</protein>
<dbReference type="AlphaFoldDB" id="A0A2Z4RTZ0"/>
<evidence type="ECO:0000313" key="3">
    <source>
        <dbReference type="Proteomes" id="UP000250299"/>
    </source>
</evidence>
<evidence type="ECO:0000313" key="2">
    <source>
        <dbReference type="EMBL" id="AWY44516.1"/>
    </source>
</evidence>
<dbReference type="Proteomes" id="UP000250299">
    <property type="component" value="Chromosome"/>
</dbReference>
<dbReference type="Pfam" id="PF26231">
    <property type="entry name" value="CgnE_B"/>
    <property type="match status" value="1"/>
</dbReference>
<reference evidence="2 3" key="1">
    <citation type="submission" date="2018-05" db="EMBL/GenBank/DDBJ databases">
        <title>Whole genome sequence of Pseudomonas putida JBC17.</title>
        <authorList>
            <person name="Lee Y.H."/>
            <person name="David K."/>
        </authorList>
    </citation>
    <scope>NUCLEOTIDE SEQUENCE [LARGE SCALE GENOMIC DNA]</scope>
    <source>
        <strain evidence="2 3">JBC17</strain>
    </source>
</reference>
<feature type="domain" description="Crocagin biosynthetic protein CgnE/B" evidence="1">
    <location>
        <begin position="14"/>
        <end position="304"/>
    </location>
</feature>
<sequence>MMSSNLISTFFGGEDISIISDSEYFLDECSKLGFKTANISSIERLPKHSIIFSFTNNAAKSTFEIAKNTQSKKSIFCALQVFDPSIDSALYSLKLLLESDFEKALITQRSMLNMLNSHQSFSLSGNDTNARVRIYPGAQPYGLITEDIEDDFIHSVAEFFEVHYAHMNPREPCPFSVSGTVRASGILIVLRKHNPTLPEGLKASLTWLSDLLSDEGAVLSIEDNTITSLKVKNQEHIKLLDLAAGPRGLRLTEFAIGVNESIETSIDYKVNSQLNEGIRGIHLAIGDGSSGYHIDFLSPAVTVSPTH</sequence>
<evidence type="ECO:0000259" key="1">
    <source>
        <dbReference type="Pfam" id="PF26231"/>
    </source>
</evidence>
<name>A0A2Z4RTZ0_PSEPU</name>